<dbReference type="AlphaFoldDB" id="A0A7T0C1F3"/>
<reference evidence="4" key="1">
    <citation type="submission" date="2020-02" db="EMBL/GenBank/DDBJ databases">
        <title>Genomic and physiological characterization of two novel Nitrospinaceae genera.</title>
        <authorList>
            <person name="Mueller A.J."/>
            <person name="Jung M.-Y."/>
            <person name="Strachan C.R."/>
            <person name="Herbold C.W."/>
            <person name="Kirkegaard R.H."/>
            <person name="Daims H."/>
        </authorList>
    </citation>
    <scope>NUCLEOTIDE SEQUENCE [LARGE SCALE GENOMIC DNA]</scope>
</reference>
<evidence type="ECO:0000313" key="4">
    <source>
        <dbReference type="Proteomes" id="UP000594464"/>
    </source>
</evidence>
<dbReference type="Pfam" id="PF17680">
    <property type="entry name" value="FlgO"/>
    <property type="match status" value="1"/>
</dbReference>
<evidence type="ECO:0000313" key="3">
    <source>
        <dbReference type="EMBL" id="QPJ64772.1"/>
    </source>
</evidence>
<accession>A0A7T0C1F3</accession>
<feature type="signal peptide" evidence="1">
    <location>
        <begin position="1"/>
        <end position="23"/>
    </location>
</feature>
<evidence type="ECO:0000259" key="2">
    <source>
        <dbReference type="Pfam" id="PF17680"/>
    </source>
</evidence>
<gene>
    <name evidence="3" type="ORF">G3M78_04960</name>
</gene>
<dbReference type="Proteomes" id="UP000594464">
    <property type="component" value="Chromosome"/>
</dbReference>
<dbReference type="KEGG" id="nva:G3M78_04960"/>
<dbReference type="PROSITE" id="PS51257">
    <property type="entry name" value="PROKAR_LIPOPROTEIN"/>
    <property type="match status" value="1"/>
</dbReference>
<dbReference type="Gene3D" id="3.40.50.10610">
    <property type="entry name" value="ABC-type transport auxiliary lipoprotein component"/>
    <property type="match status" value="1"/>
</dbReference>
<feature type="chain" id="PRO_5032308053" description="FlgO domain-containing protein" evidence="1">
    <location>
        <begin position="24"/>
        <end position="185"/>
    </location>
</feature>
<dbReference type="InterPro" id="IPR041215">
    <property type="entry name" value="FlgO_dom"/>
</dbReference>
<evidence type="ECO:0000256" key="1">
    <source>
        <dbReference type="SAM" id="SignalP"/>
    </source>
</evidence>
<sequence length="185" mass="20609">MKIKKILCLLATLTLLSACEVHMAPSEYWSQLFRTQSDSDYYKGKMDDLVINLTKHVQDYEINRVGVIDLTDEGNKAPILGEYLASRIVEAMTTNKLFRVAQKGEVNQALMQLNLQPAFVYTRAELENLGAALKSQAVLTGKITDLGTNIDVHAILTDVATGEVIASATENINRTKFAIEMLRHH</sequence>
<protein>
    <recommendedName>
        <fullName evidence="2">FlgO domain-containing protein</fullName>
    </recommendedName>
</protein>
<proteinExistence type="predicted"/>
<feature type="domain" description="FlgO" evidence="2">
    <location>
        <begin position="47"/>
        <end position="175"/>
    </location>
</feature>
<name>A0A7T0C1F3_9BACT</name>
<keyword evidence="1" id="KW-0732">Signal</keyword>
<organism evidence="3 4">
    <name type="scientific">Candidatus Nitrohelix vancouverensis</name>
    <dbReference type="NCBI Taxonomy" id="2705534"/>
    <lineage>
        <taxon>Bacteria</taxon>
        <taxon>Pseudomonadati</taxon>
        <taxon>Nitrospinota/Tectimicrobiota group</taxon>
        <taxon>Nitrospinota</taxon>
        <taxon>Nitrospinia</taxon>
        <taxon>Nitrospinales</taxon>
        <taxon>Nitrospinaceae</taxon>
        <taxon>Candidatus Nitrohelix</taxon>
    </lineage>
</organism>
<dbReference type="EMBL" id="CP048620">
    <property type="protein sequence ID" value="QPJ64772.1"/>
    <property type="molecule type" value="Genomic_DNA"/>
</dbReference>